<gene>
    <name evidence="3" type="ORF">FOZ60_006535</name>
</gene>
<evidence type="ECO:0008006" key="5">
    <source>
        <dbReference type="Google" id="ProtNLM"/>
    </source>
</evidence>
<evidence type="ECO:0000256" key="2">
    <source>
        <dbReference type="SAM" id="SignalP"/>
    </source>
</evidence>
<feature type="region of interest" description="Disordered" evidence="1">
    <location>
        <begin position="396"/>
        <end position="464"/>
    </location>
</feature>
<feature type="compositionally biased region" description="Basic residues" evidence="1">
    <location>
        <begin position="425"/>
        <end position="434"/>
    </location>
</feature>
<feature type="signal peptide" evidence="2">
    <location>
        <begin position="1"/>
        <end position="20"/>
    </location>
</feature>
<keyword evidence="2" id="KW-0732">Signal</keyword>
<dbReference type="EMBL" id="JABANP010000262">
    <property type="protein sequence ID" value="KAF4685467.1"/>
    <property type="molecule type" value="Genomic_DNA"/>
</dbReference>
<comment type="caution">
    <text evidence="3">The sequence shown here is derived from an EMBL/GenBank/DDBJ whole genome shotgun (WGS) entry which is preliminary data.</text>
</comment>
<feature type="chain" id="PRO_5029575918" description="Peptidase A1 domain-containing protein" evidence="2">
    <location>
        <begin position="21"/>
        <end position="492"/>
    </location>
</feature>
<feature type="compositionally biased region" description="Basic and acidic residues" evidence="1">
    <location>
        <begin position="248"/>
        <end position="267"/>
    </location>
</feature>
<evidence type="ECO:0000256" key="1">
    <source>
        <dbReference type="SAM" id="MobiDB-lite"/>
    </source>
</evidence>
<protein>
    <recommendedName>
        <fullName evidence="5">Peptidase A1 domain-containing protein</fullName>
    </recommendedName>
</protein>
<feature type="region of interest" description="Disordered" evidence="1">
    <location>
        <begin position="245"/>
        <end position="270"/>
    </location>
</feature>
<name>A0A7J6NPP6_PEROL</name>
<evidence type="ECO:0000313" key="3">
    <source>
        <dbReference type="EMBL" id="KAF4685467.1"/>
    </source>
</evidence>
<dbReference type="AlphaFoldDB" id="A0A7J6NPP6"/>
<reference evidence="3 4" key="1">
    <citation type="submission" date="2020-04" db="EMBL/GenBank/DDBJ databases">
        <title>Perkinsus olseni comparative genomics.</title>
        <authorList>
            <person name="Bogema D.R."/>
        </authorList>
    </citation>
    <scope>NUCLEOTIDE SEQUENCE [LARGE SCALE GENOMIC DNA]</scope>
    <source>
        <strain evidence="3">00978-12</strain>
    </source>
</reference>
<dbReference type="OrthoDB" id="10546414at2759"/>
<evidence type="ECO:0000313" key="4">
    <source>
        <dbReference type="Proteomes" id="UP000541610"/>
    </source>
</evidence>
<dbReference type="Proteomes" id="UP000541610">
    <property type="component" value="Unassembled WGS sequence"/>
</dbReference>
<accession>A0A7J6NPP6</accession>
<proteinExistence type="predicted"/>
<organism evidence="3 4">
    <name type="scientific">Perkinsus olseni</name>
    <name type="common">Perkinsus atlanticus</name>
    <dbReference type="NCBI Taxonomy" id="32597"/>
    <lineage>
        <taxon>Eukaryota</taxon>
        <taxon>Sar</taxon>
        <taxon>Alveolata</taxon>
        <taxon>Perkinsozoa</taxon>
        <taxon>Perkinsea</taxon>
        <taxon>Perkinsida</taxon>
        <taxon>Perkinsidae</taxon>
        <taxon>Perkinsus</taxon>
    </lineage>
</organism>
<sequence>MTITLLSLVSALVIAVRASATTDNAFDFMVDVGSVSVRMTHAFYPDVSIALTCDSKSLGGSSTIFSTSKTTYSTRIPVPMKDFFPDGIRTGQYQPVDPLPFRAVNETITFALGARRQALQLTENRPMTALEEKEFEISELASMEMIVPVHFKVACDFDEWREDPLTQVNDRIGHFSGDREAAQNVRNQLTENVKCFERNNGEWLYAKHKMEPGEELFRLDGVCHFCATAASVVEVIAAEMGTTQPDETTVHDGESRAVKPSTSDRRARATKGFPPEHWKILMVNFCMPVKTYSWEGGDDNESGEVRRGSGQERIDCGHLYVVGNHRYFKGINLFKEAKDLEHYAAASAVSLKKAPVRLVVDEKHSGLVRVVAGSAGIYKGDLLWLRCEKTRNIIDLKDPTTTPNEEVEAHNRQEIEEGSPSPNVVKKKKARVSKPKPTAKDKRTGKALSEQLLGGSEDGQSMQKSEHFKIFESKRVLKIWFAGLLRQVSRSW</sequence>